<evidence type="ECO:0000256" key="3">
    <source>
        <dbReference type="ARBA" id="ARBA00022475"/>
    </source>
</evidence>
<gene>
    <name evidence="9" type="ORF">V0288_17110</name>
</gene>
<accession>A0AAW9QU86</accession>
<dbReference type="GO" id="GO:0005886">
    <property type="term" value="C:plasma membrane"/>
    <property type="evidence" value="ECO:0007669"/>
    <property type="project" value="UniProtKB-SubCell"/>
</dbReference>
<evidence type="ECO:0000259" key="8">
    <source>
        <dbReference type="Pfam" id="PF09335"/>
    </source>
</evidence>
<dbReference type="AlphaFoldDB" id="A0AAW9QU86"/>
<dbReference type="PANTHER" id="PTHR30353:SF0">
    <property type="entry name" value="TRANSMEMBRANE PROTEIN"/>
    <property type="match status" value="1"/>
</dbReference>
<evidence type="ECO:0000313" key="9">
    <source>
        <dbReference type="EMBL" id="MEG3438850.1"/>
    </source>
</evidence>
<name>A0AAW9QU86_9CHRO</name>
<feature type="domain" description="VTT" evidence="8">
    <location>
        <begin position="49"/>
        <end position="174"/>
    </location>
</feature>
<organism evidence="9 10">
    <name type="scientific">Pannus brasiliensis CCIBt3594</name>
    <dbReference type="NCBI Taxonomy" id="1427578"/>
    <lineage>
        <taxon>Bacteria</taxon>
        <taxon>Bacillati</taxon>
        <taxon>Cyanobacteriota</taxon>
        <taxon>Cyanophyceae</taxon>
        <taxon>Oscillatoriophycideae</taxon>
        <taxon>Chroococcales</taxon>
        <taxon>Microcystaceae</taxon>
        <taxon>Pannus</taxon>
    </lineage>
</organism>
<keyword evidence="4 7" id="KW-0812">Transmembrane</keyword>
<evidence type="ECO:0000256" key="6">
    <source>
        <dbReference type="ARBA" id="ARBA00023136"/>
    </source>
</evidence>
<evidence type="ECO:0000256" key="7">
    <source>
        <dbReference type="RuleBase" id="RU367016"/>
    </source>
</evidence>
<dbReference type="PANTHER" id="PTHR30353">
    <property type="entry name" value="INNER MEMBRANE PROTEIN DEDA-RELATED"/>
    <property type="match status" value="1"/>
</dbReference>
<comment type="subcellular location">
    <subcellularLocation>
        <location evidence="1 7">Cell membrane</location>
        <topology evidence="1 7">Multi-pass membrane protein</topology>
    </subcellularLocation>
</comment>
<dbReference type="Proteomes" id="UP001328733">
    <property type="component" value="Unassembled WGS sequence"/>
</dbReference>
<feature type="transmembrane region" description="Helical" evidence="7">
    <location>
        <begin position="188"/>
        <end position="209"/>
    </location>
</feature>
<keyword evidence="6 7" id="KW-0472">Membrane</keyword>
<dbReference type="Pfam" id="PF09335">
    <property type="entry name" value="VTT_dom"/>
    <property type="match status" value="1"/>
</dbReference>
<dbReference type="EMBL" id="JBAFSM010000036">
    <property type="protein sequence ID" value="MEG3438850.1"/>
    <property type="molecule type" value="Genomic_DNA"/>
</dbReference>
<comment type="similarity">
    <text evidence="2 7">Belongs to the DedA family.</text>
</comment>
<evidence type="ECO:0000256" key="5">
    <source>
        <dbReference type="ARBA" id="ARBA00022989"/>
    </source>
</evidence>
<keyword evidence="5 7" id="KW-1133">Transmembrane helix</keyword>
<feature type="transmembrane region" description="Helical" evidence="7">
    <location>
        <begin position="156"/>
        <end position="176"/>
    </location>
</feature>
<feature type="transmembrane region" description="Helical" evidence="7">
    <location>
        <begin position="30"/>
        <end position="49"/>
    </location>
</feature>
<protein>
    <submittedName>
        <fullName evidence="9">VTT domain-containing protein</fullName>
    </submittedName>
</protein>
<comment type="caution">
    <text evidence="9">The sequence shown here is derived from an EMBL/GenBank/DDBJ whole genome shotgun (WGS) entry which is preliminary data.</text>
</comment>
<dbReference type="InterPro" id="IPR032818">
    <property type="entry name" value="DedA-like"/>
</dbReference>
<reference evidence="9 10" key="1">
    <citation type="submission" date="2024-01" db="EMBL/GenBank/DDBJ databases">
        <title>Genomic insights into the taxonomy and metabolism of the cyanobacterium Pannus brasiliensis CCIBt3594.</title>
        <authorList>
            <person name="Machado M."/>
            <person name="Botero N.B."/>
            <person name="Andreote A.P.D."/>
            <person name="Feitosa A.M.T."/>
            <person name="Popin R."/>
            <person name="Sivonen K."/>
            <person name="Fiore M.F."/>
        </authorList>
    </citation>
    <scope>NUCLEOTIDE SEQUENCE [LARGE SCALE GENOMIC DNA]</scope>
    <source>
        <strain evidence="9 10">CCIBt3594</strain>
    </source>
</reference>
<keyword evidence="10" id="KW-1185">Reference proteome</keyword>
<evidence type="ECO:0000256" key="4">
    <source>
        <dbReference type="ARBA" id="ARBA00022692"/>
    </source>
</evidence>
<keyword evidence="3 7" id="KW-1003">Cell membrane</keyword>
<dbReference type="InterPro" id="IPR032816">
    <property type="entry name" value="VTT_dom"/>
</dbReference>
<evidence type="ECO:0000256" key="1">
    <source>
        <dbReference type="ARBA" id="ARBA00004651"/>
    </source>
</evidence>
<dbReference type="RefSeq" id="WP_332866333.1">
    <property type="nucleotide sequence ID" value="NZ_JBAFSM010000036.1"/>
</dbReference>
<sequence>MCYSTFSSPDTASPVMHFSLPPLPDLIRSLGYFGVWAFVFAESSIIFFLPGDSLLFTAGFLTSQGFLNLWLLIFGCFICAVLGNSLGYLTGEKLGKILFANGGNWLFREKHLFAARDFFERHGNKAIVLARFMPAIRTFAPIVAGMTVMERKKFSFYNILGGFIWTFGLTIAGYFLGKVIPDVDKYLLPIIVGIIVLSLLPSLIHLYAARGKSRK</sequence>
<feature type="transmembrane region" description="Helical" evidence="7">
    <location>
        <begin position="69"/>
        <end position="89"/>
    </location>
</feature>
<evidence type="ECO:0000313" key="10">
    <source>
        <dbReference type="Proteomes" id="UP001328733"/>
    </source>
</evidence>
<evidence type="ECO:0000256" key="2">
    <source>
        <dbReference type="ARBA" id="ARBA00010792"/>
    </source>
</evidence>
<proteinExistence type="inferred from homology"/>